<feature type="transmembrane region" description="Helical" evidence="2">
    <location>
        <begin position="615"/>
        <end position="646"/>
    </location>
</feature>
<dbReference type="Proteomes" id="UP000818266">
    <property type="component" value="Unassembled WGS sequence"/>
</dbReference>
<dbReference type="SUPFAM" id="SSF54001">
    <property type="entry name" value="Cysteine proteinases"/>
    <property type="match status" value="1"/>
</dbReference>
<dbReference type="OrthoDB" id="3651060at2"/>
<feature type="transmembrane region" description="Helical" evidence="2">
    <location>
        <begin position="162"/>
        <end position="178"/>
    </location>
</feature>
<dbReference type="RefSeq" id="WP_152583419.1">
    <property type="nucleotide sequence ID" value="NZ_VIKT02000009.1"/>
</dbReference>
<dbReference type="InterPro" id="IPR052901">
    <property type="entry name" value="Bact_TGase-like"/>
</dbReference>
<evidence type="ECO:0000256" key="2">
    <source>
        <dbReference type="SAM" id="Phobius"/>
    </source>
</evidence>
<dbReference type="EMBL" id="VIKT02000009">
    <property type="protein sequence ID" value="NHF62926.1"/>
    <property type="molecule type" value="Genomic_DNA"/>
</dbReference>
<sequence>MTTARPSSAAGSASTVPRPAVLASATIFTVLAWAIIAVALWPIYRAGELVTLAVIAITAATAIALASTLGRWPSWGTLGATVAVFTVVGVPLAVPGRTVYGVLPEPQGLAELFAGVVLGWRQLVTIDLPVGAYEALLVPALVLLLVGPLLTLLVALRGRRPALAALVPIVGYLTAIAIGPQSPLLPISTTIALATTLLLWMAARARHRRRDELAASAVETRGAGVRTLAAATVLLLLAGGAGAAVAGLIAPPENRTVLRTTAERPFSPLEQPSPLAAYRAVFDPAVAELPALIVDGAPAGARIRIAALDSYDGVVFAVGSDAVDSASGSFVRIPTERPPDILPGERTTVTLTLERDHGVWLPTLGQVAAVRILADDADDLRDSFVYNATTGTAALVGGAPIGLTYELDVVLDATETAAGLRAAAPGPAAVPGIAQVPEALTDWVAEITEGIDEPGAQLETALERLREDGYLSHGVDEDEAPSRPGHSLARLEDFIGSAPIVGDAEQYAATAALIARELGFPSRIVLGYGPLAQAGSTTLLASDRTAWLEVSTTAGWQSVDVVSERRELPPVEPEEPVPVVRPQNPAQPPVEEPPAIEDQAPPEIEQSDDEQLDPFWATVLAVLRVLGPLALILGMLASPLVVIALLKRRRRARRRRQSDPALRILGGWRDVTDAARDVGLALPATGTRRELAGVIGRPQALVLARVADRALYAPEEPDHEEADRVWAAADGVRASLLQPLTRRQRWGAAFSTRSLRRYPDRMRVEAGVREP</sequence>
<dbReference type="InterPro" id="IPR021878">
    <property type="entry name" value="TgpA_N"/>
</dbReference>
<dbReference type="AlphaFoldDB" id="A0A9E5MKR4"/>
<reference evidence="5 6" key="1">
    <citation type="submission" date="2020-03" db="EMBL/GenBank/DDBJ databases">
        <title>Chryseoglobus sp. isolated from a deep-sea seamount.</title>
        <authorList>
            <person name="Zhang D.-C."/>
        </authorList>
    </citation>
    <scope>NUCLEOTIDE SEQUENCE [LARGE SCALE GENOMIC DNA]</scope>
    <source>
        <strain evidence="5 6">KN1116</strain>
    </source>
</reference>
<dbReference type="InterPro" id="IPR038765">
    <property type="entry name" value="Papain-like_cys_pep_sf"/>
</dbReference>
<evidence type="ECO:0000313" key="6">
    <source>
        <dbReference type="Proteomes" id="UP000818266"/>
    </source>
</evidence>
<feature type="transmembrane region" description="Helical" evidence="2">
    <location>
        <begin position="49"/>
        <end position="69"/>
    </location>
</feature>
<feature type="domain" description="Transglutaminase-like" evidence="3">
    <location>
        <begin position="444"/>
        <end position="560"/>
    </location>
</feature>
<keyword evidence="2" id="KW-1133">Transmembrane helix</keyword>
<evidence type="ECO:0000313" key="5">
    <source>
        <dbReference type="EMBL" id="NHF62926.1"/>
    </source>
</evidence>
<dbReference type="Pfam" id="PF11992">
    <property type="entry name" value="TgpA_N"/>
    <property type="match status" value="1"/>
</dbReference>
<dbReference type="PANTHER" id="PTHR42736">
    <property type="entry name" value="PROTEIN-GLUTAMINE GAMMA-GLUTAMYLTRANSFERASE"/>
    <property type="match status" value="1"/>
</dbReference>
<protein>
    <submittedName>
        <fullName evidence="5">Transglutaminase domain-containing protein</fullName>
    </submittedName>
</protein>
<proteinExistence type="predicted"/>
<feature type="transmembrane region" description="Helical" evidence="2">
    <location>
        <begin position="136"/>
        <end position="155"/>
    </location>
</feature>
<evidence type="ECO:0000259" key="4">
    <source>
        <dbReference type="Pfam" id="PF11992"/>
    </source>
</evidence>
<feature type="region of interest" description="Disordered" evidence="1">
    <location>
        <begin position="567"/>
        <end position="608"/>
    </location>
</feature>
<feature type="transmembrane region" description="Helical" evidence="2">
    <location>
        <begin position="224"/>
        <end position="250"/>
    </location>
</feature>
<evidence type="ECO:0000259" key="3">
    <source>
        <dbReference type="Pfam" id="PF01841"/>
    </source>
</evidence>
<feature type="transmembrane region" description="Helical" evidence="2">
    <location>
        <begin position="184"/>
        <end position="203"/>
    </location>
</feature>
<feature type="transmembrane region" description="Helical" evidence="2">
    <location>
        <begin position="20"/>
        <end position="42"/>
    </location>
</feature>
<organism evidence="5 6">
    <name type="scientific">Microcella pacifica</name>
    <dbReference type="NCBI Taxonomy" id="2591847"/>
    <lineage>
        <taxon>Bacteria</taxon>
        <taxon>Bacillati</taxon>
        <taxon>Actinomycetota</taxon>
        <taxon>Actinomycetes</taxon>
        <taxon>Micrococcales</taxon>
        <taxon>Microbacteriaceae</taxon>
        <taxon>Microcella</taxon>
    </lineage>
</organism>
<evidence type="ECO:0000256" key="1">
    <source>
        <dbReference type="SAM" id="MobiDB-lite"/>
    </source>
</evidence>
<keyword evidence="2" id="KW-0472">Membrane</keyword>
<comment type="caution">
    <text evidence="5">The sequence shown here is derived from an EMBL/GenBank/DDBJ whole genome shotgun (WGS) entry which is preliminary data.</text>
</comment>
<feature type="transmembrane region" description="Helical" evidence="2">
    <location>
        <begin position="75"/>
        <end position="94"/>
    </location>
</feature>
<dbReference type="Pfam" id="PF01841">
    <property type="entry name" value="Transglut_core"/>
    <property type="match status" value="1"/>
</dbReference>
<keyword evidence="6" id="KW-1185">Reference proteome</keyword>
<dbReference type="InterPro" id="IPR002931">
    <property type="entry name" value="Transglutaminase-like"/>
</dbReference>
<gene>
    <name evidence="5" type="ORF">FK219_006700</name>
</gene>
<accession>A0A9E5MKR4</accession>
<name>A0A9E5MKR4_9MICO</name>
<feature type="domain" description="Protein-glutamine gamma-glutamyltransferase TgpA N-terminal" evidence="4">
    <location>
        <begin position="32"/>
        <end position="392"/>
    </location>
</feature>
<keyword evidence="2" id="KW-0812">Transmembrane</keyword>
<dbReference type="PANTHER" id="PTHR42736:SF1">
    <property type="entry name" value="PROTEIN-GLUTAMINE GAMMA-GLUTAMYLTRANSFERASE"/>
    <property type="match status" value="1"/>
</dbReference>